<gene>
    <name evidence="1" type="ORF">GWI33_021965</name>
</gene>
<comment type="caution">
    <text evidence="1">The sequence shown here is derived from an EMBL/GenBank/DDBJ whole genome shotgun (WGS) entry which is preliminary data.</text>
</comment>
<dbReference type="Proteomes" id="UP000625711">
    <property type="component" value="Unassembled WGS sequence"/>
</dbReference>
<keyword evidence="2" id="KW-1185">Reference proteome</keyword>
<accession>A0A834HP71</accession>
<organism evidence="1 2">
    <name type="scientific">Rhynchophorus ferrugineus</name>
    <name type="common">Red palm weevil</name>
    <name type="synonym">Curculio ferrugineus</name>
    <dbReference type="NCBI Taxonomy" id="354439"/>
    <lineage>
        <taxon>Eukaryota</taxon>
        <taxon>Metazoa</taxon>
        <taxon>Ecdysozoa</taxon>
        <taxon>Arthropoda</taxon>
        <taxon>Hexapoda</taxon>
        <taxon>Insecta</taxon>
        <taxon>Pterygota</taxon>
        <taxon>Neoptera</taxon>
        <taxon>Endopterygota</taxon>
        <taxon>Coleoptera</taxon>
        <taxon>Polyphaga</taxon>
        <taxon>Cucujiformia</taxon>
        <taxon>Curculionidae</taxon>
        <taxon>Dryophthorinae</taxon>
        <taxon>Rhynchophorus</taxon>
    </lineage>
</organism>
<dbReference type="AlphaFoldDB" id="A0A834HP71"/>
<dbReference type="EMBL" id="JAACXV010015584">
    <property type="protein sequence ID" value="KAF7264903.1"/>
    <property type="molecule type" value="Genomic_DNA"/>
</dbReference>
<protein>
    <submittedName>
        <fullName evidence="1">Uncharacterized protein</fullName>
    </submittedName>
</protein>
<evidence type="ECO:0000313" key="2">
    <source>
        <dbReference type="Proteomes" id="UP000625711"/>
    </source>
</evidence>
<sequence>MLYRSSIRTSPIQVLPYKAEICGDNRNGSFESAILSRSAAPSRHRGFYKKVRSAPKSHSMVKFARWTLTRDYTLQSKKAGPV</sequence>
<reference evidence="1" key="1">
    <citation type="submission" date="2020-08" db="EMBL/GenBank/DDBJ databases">
        <title>Genome sequencing and assembly of the red palm weevil Rhynchophorus ferrugineus.</title>
        <authorList>
            <person name="Dias G.B."/>
            <person name="Bergman C.M."/>
            <person name="Manee M."/>
        </authorList>
    </citation>
    <scope>NUCLEOTIDE SEQUENCE</scope>
    <source>
        <strain evidence="1">AA-2017</strain>
        <tissue evidence="1">Whole larva</tissue>
    </source>
</reference>
<proteinExistence type="predicted"/>
<evidence type="ECO:0000313" key="1">
    <source>
        <dbReference type="EMBL" id="KAF7264903.1"/>
    </source>
</evidence>
<name>A0A834HP71_RHYFE</name>